<protein>
    <submittedName>
        <fullName evidence="1">Uncharacterized protein</fullName>
    </submittedName>
</protein>
<accession>A0ACC2UXX7</accession>
<keyword evidence="2" id="KW-1185">Reference proteome</keyword>
<evidence type="ECO:0000313" key="2">
    <source>
        <dbReference type="Proteomes" id="UP001241377"/>
    </source>
</evidence>
<organism evidence="1 2">
    <name type="scientific">Naganishia cerealis</name>
    <dbReference type="NCBI Taxonomy" id="610337"/>
    <lineage>
        <taxon>Eukaryota</taxon>
        <taxon>Fungi</taxon>
        <taxon>Dikarya</taxon>
        <taxon>Basidiomycota</taxon>
        <taxon>Agaricomycotina</taxon>
        <taxon>Tremellomycetes</taxon>
        <taxon>Filobasidiales</taxon>
        <taxon>Filobasidiaceae</taxon>
        <taxon>Naganishia</taxon>
    </lineage>
</organism>
<sequence>MDNHLQRPTPHIYESLDSDEPDVSFGIDLRKWAGSNWKAILRDSSNEKANGSGKGNVPPAFVALLKGLEMKYSEVPDELQRKSWIFLVDLRETHELRERINDPRVPLADMLDEVAKFNAPVIAATVKLWLLELNPPVCGYDAYEACKTIYAKRGDATSSERLSSAISDIMSRLSGVQILILDTLFAHLQALVQNTKTEEADEVFITKLALSLGRDLYHHRQEIFAPLVERAQQAIDRPMPVRKRTRPVDQRISRTRLSESGEDGVQLYRNLQNAPPPKETPADPVQAINEPAEEQEEDDIARAVAKGAEQASEASTSQTEHVSPTNNVLEDYTNAQSDDERTPTAPNPSSPPFIRAEPPVLHAAIAADSSSEPERPMTPSSNHDVAIDENVPVTPLAGTAGARLSRSGRMSMQREKTSEVGVLADAGEVSLKRAGSGEARTVRGPRGMLPQPPLSSTCQVCEMMRC</sequence>
<comment type="caution">
    <text evidence="1">The sequence shown here is derived from an EMBL/GenBank/DDBJ whole genome shotgun (WGS) entry which is preliminary data.</text>
</comment>
<dbReference type="Proteomes" id="UP001241377">
    <property type="component" value="Unassembled WGS sequence"/>
</dbReference>
<proteinExistence type="predicted"/>
<reference evidence="1" key="1">
    <citation type="submission" date="2023-04" db="EMBL/GenBank/DDBJ databases">
        <title>Draft Genome sequencing of Naganishia species isolated from polar environments using Oxford Nanopore Technology.</title>
        <authorList>
            <person name="Leo P."/>
            <person name="Venkateswaran K."/>
        </authorList>
    </citation>
    <scope>NUCLEOTIDE SEQUENCE</scope>
    <source>
        <strain evidence="1">MNA-CCFEE 5261</strain>
    </source>
</reference>
<name>A0ACC2UXX7_9TREE</name>
<evidence type="ECO:0000313" key="1">
    <source>
        <dbReference type="EMBL" id="KAJ9091822.1"/>
    </source>
</evidence>
<dbReference type="EMBL" id="JASBWR010000143">
    <property type="protein sequence ID" value="KAJ9091822.1"/>
    <property type="molecule type" value="Genomic_DNA"/>
</dbReference>
<gene>
    <name evidence="1" type="ORF">QFC19_008935</name>
</gene>